<dbReference type="PANTHER" id="PTHR45959:SF39">
    <property type="entry name" value="MYC-TYPE, BASIC HELIX-LOOP-HELIX (BHLH) DOMAIN-CONTAINING PROTEIN-RELATED"/>
    <property type="match status" value="1"/>
</dbReference>
<dbReference type="PANTHER" id="PTHR45959">
    <property type="entry name" value="BHLH TRANSCRIPTION FACTOR"/>
    <property type="match status" value="1"/>
</dbReference>
<organism evidence="7 8">
    <name type="scientific">Lactuca virosa</name>
    <dbReference type="NCBI Taxonomy" id="75947"/>
    <lineage>
        <taxon>Eukaryota</taxon>
        <taxon>Viridiplantae</taxon>
        <taxon>Streptophyta</taxon>
        <taxon>Embryophyta</taxon>
        <taxon>Tracheophyta</taxon>
        <taxon>Spermatophyta</taxon>
        <taxon>Magnoliopsida</taxon>
        <taxon>eudicotyledons</taxon>
        <taxon>Gunneridae</taxon>
        <taxon>Pentapetalae</taxon>
        <taxon>asterids</taxon>
        <taxon>campanulids</taxon>
        <taxon>Asterales</taxon>
        <taxon>Asteraceae</taxon>
        <taxon>Cichorioideae</taxon>
        <taxon>Cichorieae</taxon>
        <taxon>Lactucinae</taxon>
        <taxon>Lactuca</taxon>
    </lineage>
</organism>
<comment type="caution">
    <text evidence="7">The sequence shown here is derived from an EMBL/GenBank/DDBJ whole genome shotgun (WGS) entry which is preliminary data.</text>
</comment>
<comment type="subcellular location">
    <subcellularLocation>
        <location evidence="1">Nucleus</location>
    </subcellularLocation>
</comment>
<feature type="region of interest" description="Disordered" evidence="5">
    <location>
        <begin position="45"/>
        <end position="66"/>
    </location>
</feature>
<dbReference type="Proteomes" id="UP001157418">
    <property type="component" value="Unassembled WGS sequence"/>
</dbReference>
<protein>
    <recommendedName>
        <fullName evidence="6">BHLH domain-containing protein</fullName>
    </recommendedName>
</protein>
<dbReference type="SMART" id="SM00353">
    <property type="entry name" value="HLH"/>
    <property type="match status" value="1"/>
</dbReference>
<keyword evidence="2" id="KW-0805">Transcription regulation</keyword>
<evidence type="ECO:0000256" key="1">
    <source>
        <dbReference type="ARBA" id="ARBA00004123"/>
    </source>
</evidence>
<sequence length="321" mass="36424">MEMEEPCHIMNPHQQTCPYYTDSFSSESFKDHPNLVSVNQSIPLASINGDPDKKEDHKAAESSPFAPNYSSLSSTFTISFGNPTSPEDIKPYQPYGGSKFNNYPDVMTPKEETSLNEFLGSIELTRRVQTTRRNHRQAQEHVLSERKRREKLAQRFMSLSALLPGVKKMEKATVLEDASKYIIQLQTRVKELEGTISGKDNIHESNVSITRSRFYVNHGDHGASSHEMEDFPSSGTYDPEIKARISGRNILLRIYCGKNLSIVLKTLTEMERLHITNICCSILPFSNTANLVTITAQMSDQMVITRRYFVKCLQSALCNFR</sequence>
<reference evidence="7 8" key="1">
    <citation type="submission" date="2022-01" db="EMBL/GenBank/DDBJ databases">
        <authorList>
            <person name="Xiong W."/>
            <person name="Schranz E."/>
        </authorList>
    </citation>
    <scope>NUCLEOTIDE SEQUENCE [LARGE SCALE GENOMIC DNA]</scope>
</reference>
<keyword evidence="3" id="KW-0804">Transcription</keyword>
<keyword evidence="4" id="KW-0539">Nucleus</keyword>
<dbReference type="Gene3D" id="4.10.280.10">
    <property type="entry name" value="Helix-loop-helix DNA-binding domain"/>
    <property type="match status" value="1"/>
</dbReference>
<dbReference type="Pfam" id="PF00010">
    <property type="entry name" value="HLH"/>
    <property type="match status" value="1"/>
</dbReference>
<dbReference type="AlphaFoldDB" id="A0AAU9NHM0"/>
<feature type="compositionally biased region" description="Basic and acidic residues" evidence="5">
    <location>
        <begin position="50"/>
        <end position="60"/>
    </location>
</feature>
<gene>
    <name evidence="7" type="ORF">LVIROSA_LOCUS23695</name>
</gene>
<evidence type="ECO:0000313" key="7">
    <source>
        <dbReference type="EMBL" id="CAH1437362.1"/>
    </source>
</evidence>
<dbReference type="GO" id="GO:0005634">
    <property type="term" value="C:nucleus"/>
    <property type="evidence" value="ECO:0007669"/>
    <property type="project" value="UniProtKB-SubCell"/>
</dbReference>
<name>A0AAU9NHM0_9ASTR</name>
<evidence type="ECO:0000256" key="2">
    <source>
        <dbReference type="ARBA" id="ARBA00023015"/>
    </source>
</evidence>
<dbReference type="GO" id="GO:0046983">
    <property type="term" value="F:protein dimerization activity"/>
    <property type="evidence" value="ECO:0007669"/>
    <property type="project" value="InterPro"/>
</dbReference>
<dbReference type="PROSITE" id="PS50888">
    <property type="entry name" value="BHLH"/>
    <property type="match status" value="1"/>
</dbReference>
<evidence type="ECO:0000259" key="6">
    <source>
        <dbReference type="PROSITE" id="PS50888"/>
    </source>
</evidence>
<dbReference type="InterPro" id="IPR052610">
    <property type="entry name" value="bHLH_transcription_regulator"/>
</dbReference>
<evidence type="ECO:0000256" key="3">
    <source>
        <dbReference type="ARBA" id="ARBA00023163"/>
    </source>
</evidence>
<dbReference type="EMBL" id="CAKMRJ010004445">
    <property type="protein sequence ID" value="CAH1437362.1"/>
    <property type="molecule type" value="Genomic_DNA"/>
</dbReference>
<evidence type="ECO:0000256" key="4">
    <source>
        <dbReference type="ARBA" id="ARBA00023242"/>
    </source>
</evidence>
<keyword evidence="8" id="KW-1185">Reference proteome</keyword>
<accession>A0AAU9NHM0</accession>
<evidence type="ECO:0000256" key="5">
    <source>
        <dbReference type="SAM" id="MobiDB-lite"/>
    </source>
</evidence>
<dbReference type="SUPFAM" id="SSF47459">
    <property type="entry name" value="HLH, helix-loop-helix DNA-binding domain"/>
    <property type="match status" value="1"/>
</dbReference>
<proteinExistence type="predicted"/>
<feature type="domain" description="BHLH" evidence="6">
    <location>
        <begin position="136"/>
        <end position="185"/>
    </location>
</feature>
<dbReference type="InterPro" id="IPR036638">
    <property type="entry name" value="HLH_DNA-bd_sf"/>
</dbReference>
<dbReference type="InterPro" id="IPR011598">
    <property type="entry name" value="bHLH_dom"/>
</dbReference>
<evidence type="ECO:0000313" key="8">
    <source>
        <dbReference type="Proteomes" id="UP001157418"/>
    </source>
</evidence>